<dbReference type="InterPro" id="IPR052517">
    <property type="entry name" value="GlcG_carb_metab_protein"/>
</dbReference>
<accession>A0A2T5HPQ9</accession>
<name>A0A2T5HPQ9_9RHOB</name>
<comment type="caution">
    <text evidence="1">The sequence shown here is derived from an EMBL/GenBank/DDBJ whole genome shotgun (WGS) entry which is preliminary data.</text>
</comment>
<proteinExistence type="predicted"/>
<dbReference type="Proteomes" id="UP000244077">
    <property type="component" value="Unassembled WGS sequence"/>
</dbReference>
<dbReference type="PANTHER" id="PTHR34309:SF10">
    <property type="entry name" value="SLR1406 PROTEIN"/>
    <property type="match status" value="1"/>
</dbReference>
<dbReference type="Gene3D" id="3.30.450.150">
    <property type="entry name" value="Haem-degrading domain"/>
    <property type="match status" value="1"/>
</dbReference>
<dbReference type="InterPro" id="IPR038084">
    <property type="entry name" value="PduO/GlcC-like_sf"/>
</dbReference>
<sequence length="143" mass="14540">MEVTRPTRKLTAMAAFEAVRIAITRAEELGVAVNASVVDAGGREIAFLRGDGAFLPSGQIARDKAYTAAGFGIPTGDLYKALSGEPDVLAGITGQPNVAAFPGGVPIRVENELIGGIGVSGASAEQDDICAKAGLAAIGLWQD</sequence>
<protein>
    <submittedName>
        <fullName evidence="1">Uncharacterized protein GlcG (DUF336 family)</fullName>
    </submittedName>
</protein>
<reference evidence="1 2" key="1">
    <citation type="submission" date="2018-04" db="EMBL/GenBank/DDBJ databases">
        <title>Genomic Encyclopedia of Archaeal and Bacterial Type Strains, Phase II (KMG-II): from individual species to whole genera.</title>
        <authorList>
            <person name="Goeker M."/>
        </authorList>
    </citation>
    <scope>NUCLEOTIDE SEQUENCE [LARGE SCALE GENOMIC DNA]</scope>
    <source>
        <strain evidence="1 2">DSM 100434</strain>
    </source>
</reference>
<evidence type="ECO:0000313" key="2">
    <source>
        <dbReference type="Proteomes" id="UP000244077"/>
    </source>
</evidence>
<dbReference type="PANTHER" id="PTHR34309">
    <property type="entry name" value="SLR1406 PROTEIN"/>
    <property type="match status" value="1"/>
</dbReference>
<gene>
    <name evidence="1" type="ORF">C8N42_105238</name>
</gene>
<keyword evidence="2" id="KW-1185">Reference proteome</keyword>
<dbReference type="AlphaFoldDB" id="A0A2T5HPQ9"/>
<dbReference type="OrthoDB" id="9815788at2"/>
<dbReference type="InterPro" id="IPR005624">
    <property type="entry name" value="PduO/GlcC-like"/>
</dbReference>
<dbReference type="SUPFAM" id="SSF143744">
    <property type="entry name" value="GlcG-like"/>
    <property type="match status" value="1"/>
</dbReference>
<dbReference type="RefSeq" id="WP_107816232.1">
    <property type="nucleotide sequence ID" value="NZ_QAOH01000005.1"/>
</dbReference>
<dbReference type="EMBL" id="QAOH01000005">
    <property type="protein sequence ID" value="PTQ73537.1"/>
    <property type="molecule type" value="Genomic_DNA"/>
</dbReference>
<dbReference type="Pfam" id="PF03928">
    <property type="entry name" value="HbpS-like"/>
    <property type="match status" value="1"/>
</dbReference>
<organism evidence="1 2">
    <name type="scientific">Celeribacter persicus</name>
    <dbReference type="NCBI Taxonomy" id="1651082"/>
    <lineage>
        <taxon>Bacteria</taxon>
        <taxon>Pseudomonadati</taxon>
        <taxon>Pseudomonadota</taxon>
        <taxon>Alphaproteobacteria</taxon>
        <taxon>Rhodobacterales</taxon>
        <taxon>Roseobacteraceae</taxon>
        <taxon>Celeribacter</taxon>
    </lineage>
</organism>
<evidence type="ECO:0000313" key="1">
    <source>
        <dbReference type="EMBL" id="PTQ73537.1"/>
    </source>
</evidence>